<evidence type="ECO:0000256" key="5">
    <source>
        <dbReference type="ARBA" id="ARBA00022643"/>
    </source>
</evidence>
<evidence type="ECO:0000256" key="8">
    <source>
        <dbReference type="ARBA" id="ARBA00023004"/>
    </source>
</evidence>
<evidence type="ECO:0000313" key="12">
    <source>
        <dbReference type="EMBL" id="MBE7324758.1"/>
    </source>
</evidence>
<evidence type="ECO:0000256" key="6">
    <source>
        <dbReference type="ARBA" id="ARBA00022723"/>
    </source>
</evidence>
<feature type="domain" description="NADH:flavin oxidoreductase/NADH oxidase N-terminal" evidence="10">
    <location>
        <begin position="9"/>
        <end position="336"/>
    </location>
</feature>
<reference evidence="12 13" key="1">
    <citation type="submission" date="2020-10" db="EMBL/GenBank/DDBJ databases">
        <title>Nocardioides sp. isolated from sludge.</title>
        <authorList>
            <person name="Zhang X."/>
        </authorList>
    </citation>
    <scope>NUCLEOTIDE SEQUENCE [LARGE SCALE GENOMIC DNA]</scope>
    <source>
        <strain evidence="12 13">Y6</strain>
    </source>
</reference>
<organism evidence="12 13">
    <name type="scientific">Nocardioides malaquae</name>
    <dbReference type="NCBI Taxonomy" id="2773426"/>
    <lineage>
        <taxon>Bacteria</taxon>
        <taxon>Bacillati</taxon>
        <taxon>Actinomycetota</taxon>
        <taxon>Actinomycetes</taxon>
        <taxon>Propionibacteriales</taxon>
        <taxon>Nocardioidaceae</taxon>
        <taxon>Nocardioides</taxon>
    </lineage>
</organism>
<gene>
    <name evidence="12" type="ORF">IEQ44_08835</name>
</gene>
<dbReference type="InterPro" id="IPR051793">
    <property type="entry name" value="NADH:flavin_oxidoreductase"/>
</dbReference>
<dbReference type="EMBL" id="JADCSA010000007">
    <property type="protein sequence ID" value="MBE7324758.1"/>
    <property type="molecule type" value="Genomic_DNA"/>
</dbReference>
<dbReference type="PANTHER" id="PTHR42917:SF2">
    <property type="entry name" value="2,4-DIENOYL-COA REDUCTASE [(2E)-ENOYL-COA-PRODUCING]"/>
    <property type="match status" value="1"/>
</dbReference>
<dbReference type="SUPFAM" id="SSF51905">
    <property type="entry name" value="FAD/NAD(P)-binding domain"/>
    <property type="match status" value="1"/>
</dbReference>
<keyword evidence="7" id="KW-0560">Oxidoreductase</keyword>
<evidence type="ECO:0000256" key="4">
    <source>
        <dbReference type="ARBA" id="ARBA00022630"/>
    </source>
</evidence>
<feature type="domain" description="FAD/NAD(P)-binding" evidence="11">
    <location>
        <begin position="383"/>
        <end position="612"/>
    </location>
</feature>
<dbReference type="InterPro" id="IPR013785">
    <property type="entry name" value="Aldolase_TIM"/>
</dbReference>
<dbReference type="PANTHER" id="PTHR42917">
    <property type="entry name" value="2,4-DIENOYL-COA REDUCTASE"/>
    <property type="match status" value="1"/>
</dbReference>
<keyword evidence="4" id="KW-0285">Flavoprotein</keyword>
<comment type="cofactor">
    <cofactor evidence="1">
        <name>FMN</name>
        <dbReference type="ChEBI" id="CHEBI:58210"/>
    </cofactor>
</comment>
<dbReference type="Gene3D" id="3.50.50.60">
    <property type="entry name" value="FAD/NAD(P)-binding domain"/>
    <property type="match status" value="1"/>
</dbReference>
<dbReference type="InterPro" id="IPR001155">
    <property type="entry name" value="OxRdtase_FMN_N"/>
</dbReference>
<keyword evidence="9" id="KW-0411">Iron-sulfur</keyword>
<keyword evidence="8" id="KW-0408">Iron</keyword>
<evidence type="ECO:0000256" key="1">
    <source>
        <dbReference type="ARBA" id="ARBA00001917"/>
    </source>
</evidence>
<dbReference type="Pfam" id="PF00724">
    <property type="entry name" value="Oxidored_FMN"/>
    <property type="match status" value="1"/>
</dbReference>
<evidence type="ECO:0000313" key="13">
    <source>
        <dbReference type="Proteomes" id="UP000756387"/>
    </source>
</evidence>
<dbReference type="SUPFAM" id="SSF51395">
    <property type="entry name" value="FMN-linked oxidoreductases"/>
    <property type="match status" value="1"/>
</dbReference>
<accession>A0ABR9RT42</accession>
<comment type="caution">
    <text evidence="12">The sequence shown here is derived from an EMBL/GenBank/DDBJ whole genome shotgun (WGS) entry which is preliminary data.</text>
</comment>
<comment type="cofactor">
    <cofactor evidence="2">
        <name>[4Fe-4S] cluster</name>
        <dbReference type="ChEBI" id="CHEBI:49883"/>
    </cofactor>
</comment>
<keyword evidence="6" id="KW-0479">Metal-binding</keyword>
<dbReference type="InterPro" id="IPR023753">
    <property type="entry name" value="FAD/NAD-binding_dom"/>
</dbReference>
<dbReference type="CDD" id="cd02803">
    <property type="entry name" value="OYE_like_FMN_family"/>
    <property type="match status" value="1"/>
</dbReference>
<evidence type="ECO:0000259" key="10">
    <source>
        <dbReference type="Pfam" id="PF00724"/>
    </source>
</evidence>
<protein>
    <submittedName>
        <fullName evidence="12">FAD-dependent oxidoreductase</fullName>
    </submittedName>
</protein>
<evidence type="ECO:0000259" key="11">
    <source>
        <dbReference type="Pfam" id="PF07992"/>
    </source>
</evidence>
<name>A0ABR9RT42_9ACTN</name>
<dbReference type="Gene3D" id="3.40.50.720">
    <property type="entry name" value="NAD(P)-binding Rossmann-like Domain"/>
    <property type="match status" value="1"/>
</dbReference>
<dbReference type="PRINTS" id="PR00368">
    <property type="entry name" value="FADPNR"/>
</dbReference>
<dbReference type="Pfam" id="PF07992">
    <property type="entry name" value="Pyr_redox_2"/>
    <property type="match status" value="1"/>
</dbReference>
<evidence type="ECO:0000256" key="7">
    <source>
        <dbReference type="ARBA" id="ARBA00023002"/>
    </source>
</evidence>
<dbReference type="RefSeq" id="WP_193638093.1">
    <property type="nucleotide sequence ID" value="NZ_JADCSA010000007.1"/>
</dbReference>
<sequence>MTCDVERHLFRPGRIGTLEIPNRVVLPPMLMGYGSEDGFVTERAKDYYAARARGGAGLVIVEASMPLPGGKMFKTYFDISDDRYLPGLTELAGVIKDNGARAAIQLGDGGREVRRDLTGRAPMGPSPVAARKREVPIEMTLSDIRDAVRGFAEAAHRAQRAGFEGVEIHGAHVYLLSQFLSGFTNFRTDEYGGSVENRFRILVDIVKATKRLTGDDFPVWLRINGVEFDTPNGVTLEESRAFARLAEEAGYDAISISAGSPHYEATMHTLYTPPKFLVPVAAAIKEVVSFPVMVAGKLTPEQGEDVLAAGEADFICIGRALMADPDLPRKVRDGQPEDVRPCPCLLDCVNRGVLRDQPLVCMSNAALGREREYAIEPVAEPGHVVVVGAGPAGLEAALVAAQRGHRVTLLERDAELGGQLVVSSRAPHKKDLTRLVDFYSTQLAKHGVEVVTGEEATASVVLERDPTAVVLATGESGCRTTSQGSVAQVDDLLTGEVPDGASVVVLGADTRSCELADLLTEGRSNQVVVSTDGRKVAPMLTGIVRGTLLERLKEKGVDQRTHTRIGAITSRTIELVGSEGVETVPADLLVLSGASTVDAALLDELRQAVPRTYVVGDAVEKGEHIDAISEGARIGRLV</sequence>
<dbReference type="InterPro" id="IPR036188">
    <property type="entry name" value="FAD/NAD-bd_sf"/>
</dbReference>
<proteinExistence type="inferred from homology"/>
<evidence type="ECO:0000256" key="2">
    <source>
        <dbReference type="ARBA" id="ARBA00001966"/>
    </source>
</evidence>
<keyword evidence="13" id="KW-1185">Reference proteome</keyword>
<evidence type="ECO:0000256" key="3">
    <source>
        <dbReference type="ARBA" id="ARBA00011048"/>
    </source>
</evidence>
<comment type="similarity">
    <text evidence="3">In the N-terminal section; belongs to the NADH:flavin oxidoreductase/NADH oxidase family.</text>
</comment>
<evidence type="ECO:0000256" key="9">
    <source>
        <dbReference type="ARBA" id="ARBA00023014"/>
    </source>
</evidence>
<dbReference type="Gene3D" id="3.20.20.70">
    <property type="entry name" value="Aldolase class I"/>
    <property type="match status" value="1"/>
</dbReference>
<keyword evidence="5" id="KW-0288">FMN</keyword>
<dbReference type="Proteomes" id="UP000756387">
    <property type="component" value="Unassembled WGS sequence"/>
</dbReference>